<dbReference type="STRING" id="660470.Theba_0441"/>
<reference evidence="1 2" key="1">
    <citation type="journal article" date="2012" name="Genome Biol. Evol.">
        <title>Genome Sequence of the Mesophilic Thermotogales Bacterium Mesotoga prima MesG1.Ag.4.2 Reveals the Largest Thermotogales Genome To Date.</title>
        <authorList>
            <person name="Zhaxybayeva O."/>
            <person name="Swithers K.S."/>
            <person name="Foght J."/>
            <person name="Green A.G."/>
            <person name="Bruce D."/>
            <person name="Detter C."/>
            <person name="Han S."/>
            <person name="Teshima H."/>
            <person name="Han J."/>
            <person name="Woyke T."/>
            <person name="Pitluck S."/>
            <person name="Nolan M."/>
            <person name="Ivanova N."/>
            <person name="Pati A."/>
            <person name="Land M.L."/>
            <person name="Dlutek M."/>
            <person name="Doolittle W.F."/>
            <person name="Noll K.M."/>
            <person name="Nesbo C.L."/>
        </authorList>
    </citation>
    <scope>NUCLEOTIDE SEQUENCE [LARGE SCALE GENOMIC DNA]</scope>
    <source>
        <strain evidence="2">mesG1.Ag.4.2</strain>
    </source>
</reference>
<evidence type="ECO:0000313" key="1">
    <source>
        <dbReference type="EMBL" id="AFK06168.1"/>
    </source>
</evidence>
<accession>I2F2L5</accession>
<gene>
    <name evidence="1" type="ORF">Theba_0441</name>
</gene>
<keyword evidence="2" id="KW-1185">Reference proteome</keyword>
<evidence type="ECO:0000313" key="2">
    <source>
        <dbReference type="Proteomes" id="UP000002881"/>
    </source>
</evidence>
<dbReference type="HOGENOM" id="CLU_3345762_0_0_0"/>
<proteinExistence type="predicted"/>
<dbReference type="Proteomes" id="UP000002881">
    <property type="component" value="Chromosome"/>
</dbReference>
<sequence>MIEKELKKVESDKQNVLELETDRTLNLLEVTFEDRGN</sequence>
<organism evidence="1 2">
    <name type="scientific">Mesotoga prima MesG1.Ag.4.2</name>
    <dbReference type="NCBI Taxonomy" id="660470"/>
    <lineage>
        <taxon>Bacteria</taxon>
        <taxon>Thermotogati</taxon>
        <taxon>Thermotogota</taxon>
        <taxon>Thermotogae</taxon>
        <taxon>Kosmotogales</taxon>
        <taxon>Kosmotogaceae</taxon>
        <taxon>Mesotoga</taxon>
    </lineage>
</organism>
<protein>
    <submittedName>
        <fullName evidence="1">Uncharacterized protein</fullName>
    </submittedName>
</protein>
<dbReference type="EMBL" id="CP003532">
    <property type="protein sequence ID" value="AFK06168.1"/>
    <property type="molecule type" value="Genomic_DNA"/>
</dbReference>
<dbReference type="AlphaFoldDB" id="I2F2L5"/>
<dbReference type="KEGG" id="mpg:Theba_0441"/>
<name>I2F2L5_9BACT</name>